<evidence type="ECO:0000313" key="9">
    <source>
        <dbReference type="EMBL" id="ORY35010.1"/>
    </source>
</evidence>
<comment type="subcellular location">
    <subcellularLocation>
        <location evidence="1">Endoplasmic reticulum membrane</location>
        <topology evidence="1">Peripheral membrane protein</topology>
    </subcellularLocation>
</comment>
<dbReference type="PANTHER" id="PTHR13254">
    <property type="entry name" value="GOLGI AUTOANTIGEN, GOLGIN SUBFAMILY A, 7"/>
    <property type="match status" value="1"/>
</dbReference>
<dbReference type="PANTHER" id="PTHR13254:SF0">
    <property type="entry name" value="GOLGIN SUBFAMILY A MEMBER 7_ERF4 DOMAIN-CONTAINING PROTEIN"/>
    <property type="match status" value="1"/>
</dbReference>
<dbReference type="GO" id="GO:0006612">
    <property type="term" value="P:protein targeting to membrane"/>
    <property type="evidence" value="ECO:0007669"/>
    <property type="project" value="TreeGrafter"/>
</dbReference>
<evidence type="ECO:0000256" key="6">
    <source>
        <dbReference type="ARBA" id="ARBA00023136"/>
    </source>
</evidence>
<evidence type="ECO:0000256" key="7">
    <source>
        <dbReference type="SAM" id="MobiDB-lite"/>
    </source>
</evidence>
<reference evidence="9 10" key="1">
    <citation type="submission" date="2016-07" db="EMBL/GenBank/DDBJ databases">
        <title>Pervasive Adenine N6-methylation of Active Genes in Fungi.</title>
        <authorList>
            <consortium name="DOE Joint Genome Institute"/>
            <person name="Mondo S.J."/>
            <person name="Dannebaum R.O."/>
            <person name="Kuo R.C."/>
            <person name="Labutti K."/>
            <person name="Haridas S."/>
            <person name="Kuo A."/>
            <person name="Salamov A."/>
            <person name="Ahrendt S.R."/>
            <person name="Lipzen A."/>
            <person name="Sullivan W."/>
            <person name="Andreopoulos W.B."/>
            <person name="Clum A."/>
            <person name="Lindquist E."/>
            <person name="Daum C."/>
            <person name="Ramamoorthy G.K."/>
            <person name="Gryganskyi A."/>
            <person name="Culley D."/>
            <person name="Magnuson J.K."/>
            <person name="James T.Y."/>
            <person name="O'Malley M.A."/>
            <person name="Stajich J.E."/>
            <person name="Spatafora J.W."/>
            <person name="Visel A."/>
            <person name="Grigoriev I.V."/>
        </authorList>
    </citation>
    <scope>NUCLEOTIDE SEQUENCE [LARGE SCALE GENOMIC DNA]</scope>
    <source>
        <strain evidence="9 10">68-887.2</strain>
    </source>
</reference>
<comment type="similarity">
    <text evidence="2">Belongs to the ERF4 family.</text>
</comment>
<feature type="domain" description="Golgin subfamily A member 7/ERF4" evidence="8">
    <location>
        <begin position="186"/>
        <end position="298"/>
    </location>
</feature>
<feature type="region of interest" description="Disordered" evidence="7">
    <location>
        <begin position="1"/>
        <end position="58"/>
    </location>
</feature>
<proteinExistence type="inferred from homology"/>
<feature type="compositionally biased region" description="Polar residues" evidence="7">
    <location>
        <begin position="41"/>
        <end position="54"/>
    </location>
</feature>
<dbReference type="Pfam" id="PF10256">
    <property type="entry name" value="Erf4"/>
    <property type="match status" value="1"/>
</dbReference>
<dbReference type="AlphaFoldDB" id="A0A1Y2BK65"/>
<sequence>MNLPHDASIPYIPPDHPLQPSPTSLIVDDTPHSSDTTSPTGQTPFTQQHTQGPSSPFPLATIDDQHQITQSQPYQMGQQPTDLGPFITPSNTLEAIPSKGQATGDRFITPASKYQTAPALPDWETAYRDQRRERWGSKVKEDLKGWRGGHGPVRSNYARTTTDLPDTTYFGQPVTGTIGLHLPKEVVRIERDWSGGEVCQFDTTFPIELEDRITPDQWRTFIDQLNIHLAEAYSVKGAVMDNLLAIFTWWTSLLWSTSHFERGLKEAEKTIQQANTEVFESKGLRVLSPRSVALQFLEIEYY</sequence>
<keyword evidence="10" id="KW-1185">Reference proteome</keyword>
<comment type="subunit">
    <text evidence="3">Interacts with ERF2.</text>
</comment>
<name>A0A1Y2BK65_9TREE</name>
<evidence type="ECO:0000256" key="3">
    <source>
        <dbReference type="ARBA" id="ARBA00011396"/>
    </source>
</evidence>
<evidence type="ECO:0000313" key="10">
    <source>
        <dbReference type="Proteomes" id="UP000193986"/>
    </source>
</evidence>
<evidence type="ECO:0000256" key="1">
    <source>
        <dbReference type="ARBA" id="ARBA00004406"/>
    </source>
</evidence>
<dbReference type="InterPro" id="IPR051371">
    <property type="entry name" value="Ras_palmitoyltransferase"/>
</dbReference>
<dbReference type="OrthoDB" id="2190159at2759"/>
<dbReference type="STRING" id="71784.A0A1Y2BK65"/>
<accession>A0A1Y2BK65</accession>
<dbReference type="EMBL" id="MCFC01000002">
    <property type="protein sequence ID" value="ORY35010.1"/>
    <property type="molecule type" value="Genomic_DNA"/>
</dbReference>
<comment type="caution">
    <text evidence="9">The sequence shown here is derived from an EMBL/GenBank/DDBJ whole genome shotgun (WGS) entry which is preliminary data.</text>
</comment>
<evidence type="ECO:0000256" key="4">
    <source>
        <dbReference type="ARBA" id="ARBA00018463"/>
    </source>
</evidence>
<keyword evidence="5" id="KW-0256">Endoplasmic reticulum</keyword>
<evidence type="ECO:0000259" key="8">
    <source>
        <dbReference type="Pfam" id="PF10256"/>
    </source>
</evidence>
<gene>
    <name evidence="9" type="ORF">BCR39DRAFT_516069</name>
</gene>
<dbReference type="GO" id="GO:0031211">
    <property type="term" value="C:endoplasmic reticulum palmitoyltransferase complex"/>
    <property type="evidence" value="ECO:0007669"/>
    <property type="project" value="TreeGrafter"/>
</dbReference>
<dbReference type="Proteomes" id="UP000193986">
    <property type="component" value="Unassembled WGS sequence"/>
</dbReference>
<dbReference type="GO" id="GO:0005789">
    <property type="term" value="C:endoplasmic reticulum membrane"/>
    <property type="evidence" value="ECO:0007669"/>
    <property type="project" value="UniProtKB-SubCell"/>
</dbReference>
<organism evidence="9 10">
    <name type="scientific">Naematelia encephala</name>
    <dbReference type="NCBI Taxonomy" id="71784"/>
    <lineage>
        <taxon>Eukaryota</taxon>
        <taxon>Fungi</taxon>
        <taxon>Dikarya</taxon>
        <taxon>Basidiomycota</taxon>
        <taxon>Agaricomycotina</taxon>
        <taxon>Tremellomycetes</taxon>
        <taxon>Tremellales</taxon>
        <taxon>Naemateliaceae</taxon>
        <taxon>Naematelia</taxon>
    </lineage>
</organism>
<protein>
    <recommendedName>
        <fullName evidence="4">Ras modification protein ERF4</fullName>
    </recommendedName>
</protein>
<dbReference type="InterPro" id="IPR019383">
    <property type="entry name" value="Golgin_A_7/ERF4"/>
</dbReference>
<keyword evidence="6" id="KW-0472">Membrane</keyword>
<evidence type="ECO:0000256" key="2">
    <source>
        <dbReference type="ARBA" id="ARBA00007732"/>
    </source>
</evidence>
<dbReference type="InParanoid" id="A0A1Y2BK65"/>
<feature type="compositionally biased region" description="Pro residues" evidence="7">
    <location>
        <begin position="11"/>
        <end position="20"/>
    </location>
</feature>
<evidence type="ECO:0000256" key="5">
    <source>
        <dbReference type="ARBA" id="ARBA00022824"/>
    </source>
</evidence>